<dbReference type="InterPro" id="IPR036812">
    <property type="entry name" value="NAD(P)_OxRdtase_dom_sf"/>
</dbReference>
<sequence>MPDRDVSAVPLGCMSFGAPGRGGETWSLGADAGRAIVKQALNGGINLLDTARSCATRR</sequence>
<dbReference type="Gene3D" id="3.20.20.100">
    <property type="entry name" value="NADP-dependent oxidoreductase domain"/>
    <property type="match status" value="1"/>
</dbReference>
<dbReference type="SUPFAM" id="SSF51430">
    <property type="entry name" value="NAD(P)-linked oxidoreductase"/>
    <property type="match status" value="1"/>
</dbReference>
<evidence type="ECO:0000313" key="2">
    <source>
        <dbReference type="Proteomes" id="UP000638353"/>
    </source>
</evidence>
<comment type="caution">
    <text evidence="1">The sequence shown here is derived from an EMBL/GenBank/DDBJ whole genome shotgun (WGS) entry which is preliminary data.</text>
</comment>
<dbReference type="RefSeq" id="WP_229898200.1">
    <property type="nucleotide sequence ID" value="NZ_BMVC01000011.1"/>
</dbReference>
<gene>
    <name evidence="1" type="ORF">GCM10010334_51920</name>
</gene>
<organism evidence="1 2">
    <name type="scientific">Streptomyces finlayi</name>
    <dbReference type="NCBI Taxonomy" id="67296"/>
    <lineage>
        <taxon>Bacteria</taxon>
        <taxon>Bacillati</taxon>
        <taxon>Actinomycetota</taxon>
        <taxon>Actinomycetes</taxon>
        <taxon>Kitasatosporales</taxon>
        <taxon>Streptomycetaceae</taxon>
        <taxon>Streptomyces</taxon>
    </lineage>
</organism>
<dbReference type="Proteomes" id="UP000638353">
    <property type="component" value="Unassembled WGS sequence"/>
</dbReference>
<evidence type="ECO:0000313" key="1">
    <source>
        <dbReference type="EMBL" id="GHD03853.1"/>
    </source>
</evidence>
<name>A0A918X285_9ACTN</name>
<dbReference type="AlphaFoldDB" id="A0A918X285"/>
<dbReference type="EMBL" id="BMVC01000011">
    <property type="protein sequence ID" value="GHD03853.1"/>
    <property type="molecule type" value="Genomic_DNA"/>
</dbReference>
<evidence type="ECO:0008006" key="3">
    <source>
        <dbReference type="Google" id="ProtNLM"/>
    </source>
</evidence>
<accession>A0A918X285</accession>
<proteinExistence type="predicted"/>
<reference evidence="1" key="2">
    <citation type="submission" date="2020-09" db="EMBL/GenBank/DDBJ databases">
        <authorList>
            <person name="Sun Q."/>
            <person name="Ohkuma M."/>
        </authorList>
    </citation>
    <scope>NUCLEOTIDE SEQUENCE</scope>
    <source>
        <strain evidence="1">JCM 4637</strain>
    </source>
</reference>
<protein>
    <recommendedName>
        <fullName evidence="3">NADP-dependent oxidoreductase domain-containing protein</fullName>
    </recommendedName>
</protein>
<reference evidence="1" key="1">
    <citation type="journal article" date="2014" name="Int. J. Syst. Evol. Microbiol.">
        <title>Complete genome sequence of Corynebacterium casei LMG S-19264T (=DSM 44701T), isolated from a smear-ripened cheese.</title>
        <authorList>
            <consortium name="US DOE Joint Genome Institute (JGI-PGF)"/>
            <person name="Walter F."/>
            <person name="Albersmeier A."/>
            <person name="Kalinowski J."/>
            <person name="Ruckert C."/>
        </authorList>
    </citation>
    <scope>NUCLEOTIDE SEQUENCE</scope>
    <source>
        <strain evidence="1">JCM 4637</strain>
    </source>
</reference>